<keyword evidence="3 6" id="KW-0812">Transmembrane</keyword>
<dbReference type="RefSeq" id="WP_183586710.1">
    <property type="nucleotide sequence ID" value="NZ_JACHCA010000004.1"/>
</dbReference>
<feature type="transmembrane region" description="Helical" evidence="6">
    <location>
        <begin position="749"/>
        <end position="771"/>
    </location>
</feature>
<evidence type="ECO:0000313" key="10">
    <source>
        <dbReference type="Proteomes" id="UP000548326"/>
    </source>
</evidence>
<keyword evidence="4 6" id="KW-1133">Transmembrane helix</keyword>
<dbReference type="GO" id="GO:0022857">
    <property type="term" value="F:transmembrane transporter activity"/>
    <property type="evidence" value="ECO:0007669"/>
    <property type="project" value="TreeGrafter"/>
</dbReference>
<feature type="transmembrane region" description="Helical" evidence="6">
    <location>
        <begin position="375"/>
        <end position="398"/>
    </location>
</feature>
<gene>
    <name evidence="9" type="ORF">HDF22_001538</name>
</gene>
<feature type="transmembrane region" description="Helical" evidence="6">
    <location>
        <begin position="701"/>
        <end position="729"/>
    </location>
</feature>
<feature type="transmembrane region" description="Helical" evidence="6">
    <location>
        <begin position="332"/>
        <end position="355"/>
    </location>
</feature>
<proteinExistence type="predicted"/>
<feature type="transmembrane region" description="Helical" evidence="6">
    <location>
        <begin position="419"/>
        <end position="442"/>
    </location>
</feature>
<dbReference type="InterPro" id="IPR050250">
    <property type="entry name" value="Macrolide_Exporter_MacB"/>
</dbReference>
<reference evidence="9 10" key="1">
    <citation type="submission" date="2020-08" db="EMBL/GenBank/DDBJ databases">
        <title>Genomic Encyclopedia of Type Strains, Phase IV (KMG-V): Genome sequencing to study the core and pangenomes of soil and plant-associated prokaryotes.</title>
        <authorList>
            <person name="Whitman W."/>
        </authorList>
    </citation>
    <scope>NUCLEOTIDE SEQUENCE [LARGE SCALE GENOMIC DNA]</scope>
    <source>
        <strain evidence="9 10">MP601</strain>
    </source>
</reference>
<dbReference type="AlphaFoldDB" id="A0A841J9J1"/>
<dbReference type="EMBL" id="JACHCA010000004">
    <property type="protein sequence ID" value="MBB6127430.1"/>
    <property type="molecule type" value="Genomic_DNA"/>
</dbReference>
<dbReference type="PANTHER" id="PTHR30572:SF18">
    <property type="entry name" value="ABC-TYPE MACROLIDE FAMILY EXPORT SYSTEM PERMEASE COMPONENT 2"/>
    <property type="match status" value="1"/>
</dbReference>
<evidence type="ECO:0000259" key="7">
    <source>
        <dbReference type="Pfam" id="PF02687"/>
    </source>
</evidence>
<comment type="caution">
    <text evidence="9">The sequence shown here is derived from an EMBL/GenBank/DDBJ whole genome shotgun (WGS) entry which is preliminary data.</text>
</comment>
<feature type="transmembrane region" description="Helical" evidence="6">
    <location>
        <begin position="665"/>
        <end position="689"/>
    </location>
</feature>
<keyword evidence="5 6" id="KW-0472">Membrane</keyword>
<feature type="domain" description="MacB-like periplasmic core" evidence="8">
    <location>
        <begin position="433"/>
        <end position="626"/>
    </location>
</feature>
<evidence type="ECO:0000313" key="9">
    <source>
        <dbReference type="EMBL" id="MBB6127430.1"/>
    </source>
</evidence>
<comment type="subcellular location">
    <subcellularLocation>
        <location evidence="1">Cell membrane</location>
        <topology evidence="1">Multi-pass membrane protein</topology>
    </subcellularLocation>
</comment>
<dbReference type="GO" id="GO:0005886">
    <property type="term" value="C:plasma membrane"/>
    <property type="evidence" value="ECO:0007669"/>
    <property type="project" value="UniProtKB-SubCell"/>
</dbReference>
<dbReference type="Proteomes" id="UP000548326">
    <property type="component" value="Unassembled WGS sequence"/>
</dbReference>
<evidence type="ECO:0000256" key="3">
    <source>
        <dbReference type="ARBA" id="ARBA00022692"/>
    </source>
</evidence>
<evidence type="ECO:0000256" key="5">
    <source>
        <dbReference type="ARBA" id="ARBA00023136"/>
    </source>
</evidence>
<organism evidence="9 10">
    <name type="scientific">Mucilaginibacter lappiensis</name>
    <dbReference type="NCBI Taxonomy" id="354630"/>
    <lineage>
        <taxon>Bacteria</taxon>
        <taxon>Pseudomonadati</taxon>
        <taxon>Bacteroidota</taxon>
        <taxon>Sphingobacteriia</taxon>
        <taxon>Sphingobacteriales</taxon>
        <taxon>Sphingobacteriaceae</taxon>
        <taxon>Mucilaginibacter</taxon>
    </lineage>
</organism>
<keyword evidence="2" id="KW-1003">Cell membrane</keyword>
<feature type="domain" description="ABC3 transporter permease C-terminal" evidence="7">
    <location>
        <begin position="669"/>
        <end position="778"/>
    </location>
</feature>
<evidence type="ECO:0000256" key="1">
    <source>
        <dbReference type="ARBA" id="ARBA00004651"/>
    </source>
</evidence>
<sequence length="788" mass="89276">MIRNYFKIAWRNLWRNKFFSIINITGLSLGIVFSLLIFLWVKSELNVDAYHLNNSRLYQVYEREYYDHKIDGNYDTAPILSNEIKKEIPEVEYAITLQEENSLNTFKVGTKMLKVEGTASSPDIFKMFSYPLLEGTPQSAINSPISIAISRKIAELFFGSPKLAMGKTIEFENKREFTVTAVFENLSDNNSRKFDYLMNWDTFSQDHPWTKGWEVSGPRTFVMLRSDANSAFVERKIIHFMDRFKKVDATYRIELGLQRFSDIYLHSNFKNGVINGGRIEYVNLFIVAAIFILLIACINFMNLTTARSVRRAREVGIRKVSGAVRSTLITQFIGEAIFITLISVSGSLILINLLLPVFNNITLKHIALPFNQLSFWFSIAFLTVITGCISGSYPALFLSSFNPVKVLKGPAKIGLGPIIFRKGLVVFQFVLAVLFIIGTIIVSNQIGYIQGRNLGYDKQNLIYIPMDGELKDKFQVFKDEALRMPGIQSISHISDNPTSLDNQNNAVDWSGKDPLNKVQFSTTEVGYDFSSTMKMQMVKGRDFSPEYPTDSAGFIINETAMKRMGLADPIGEQITFGPLKGKVIGVLKDFNFESLHQQIEPLIIRFEKNYGYYLLVRTQPGKTRQALTSLQSLFKQMNPNFPFSYSFSDHEYQKLYTSEKVVGKLANYFCFLAIFISCLGLLGLAIFTAEQRVKEIGIRKVLGASVISLFVLLSSEFLVLIIVAILIASPIAWYSMNIWLQGYSYRVSISLNVFVMSSIVIIIVALVSVSFQTIKASLINPIKSLRSE</sequence>
<feature type="domain" description="MacB-like periplasmic core" evidence="8">
    <location>
        <begin position="20"/>
        <end position="237"/>
    </location>
</feature>
<protein>
    <submittedName>
        <fullName evidence="9">ABC-type antimicrobial peptide transport system permease subunit</fullName>
    </submittedName>
</protein>
<dbReference type="Pfam" id="PF12704">
    <property type="entry name" value="MacB_PCD"/>
    <property type="match status" value="2"/>
</dbReference>
<feature type="transmembrane region" description="Helical" evidence="6">
    <location>
        <begin position="281"/>
        <end position="303"/>
    </location>
</feature>
<dbReference type="Pfam" id="PF02687">
    <property type="entry name" value="FtsX"/>
    <property type="match status" value="2"/>
</dbReference>
<accession>A0A841J9J1</accession>
<evidence type="ECO:0000256" key="2">
    <source>
        <dbReference type="ARBA" id="ARBA00022475"/>
    </source>
</evidence>
<dbReference type="InterPro" id="IPR025857">
    <property type="entry name" value="MacB_PCD"/>
</dbReference>
<name>A0A841J9J1_9SPHI</name>
<evidence type="ECO:0000259" key="8">
    <source>
        <dbReference type="Pfam" id="PF12704"/>
    </source>
</evidence>
<evidence type="ECO:0000256" key="6">
    <source>
        <dbReference type="SAM" id="Phobius"/>
    </source>
</evidence>
<dbReference type="InterPro" id="IPR003838">
    <property type="entry name" value="ABC3_permease_C"/>
</dbReference>
<evidence type="ECO:0000256" key="4">
    <source>
        <dbReference type="ARBA" id="ARBA00022989"/>
    </source>
</evidence>
<feature type="transmembrane region" description="Helical" evidence="6">
    <location>
        <begin position="21"/>
        <end position="41"/>
    </location>
</feature>
<feature type="domain" description="ABC3 transporter permease C-terminal" evidence="7">
    <location>
        <begin position="286"/>
        <end position="390"/>
    </location>
</feature>
<dbReference type="PANTHER" id="PTHR30572">
    <property type="entry name" value="MEMBRANE COMPONENT OF TRANSPORTER-RELATED"/>
    <property type="match status" value="1"/>
</dbReference>